<dbReference type="InterPro" id="IPR002504">
    <property type="entry name" value="NADK"/>
</dbReference>
<accession>U2YZX4</accession>
<dbReference type="SUPFAM" id="SSF111331">
    <property type="entry name" value="NAD kinase/diacylglycerol kinase-like"/>
    <property type="match status" value="1"/>
</dbReference>
<organism evidence="1 2">
    <name type="scientific">Limimaricola cinnabarinus LL-001</name>
    <dbReference type="NCBI Taxonomy" id="1337093"/>
    <lineage>
        <taxon>Bacteria</taxon>
        <taxon>Pseudomonadati</taxon>
        <taxon>Pseudomonadota</taxon>
        <taxon>Alphaproteobacteria</taxon>
        <taxon>Rhodobacterales</taxon>
        <taxon>Paracoccaceae</taxon>
        <taxon>Limimaricola</taxon>
    </lineage>
</organism>
<dbReference type="AlphaFoldDB" id="U2YZX4"/>
<dbReference type="eggNOG" id="COG0061">
    <property type="taxonomic scope" value="Bacteria"/>
</dbReference>
<keyword evidence="2" id="KW-1185">Reference proteome</keyword>
<sequence length="97" mass="10410">MGIDRIAFLASETPVAQETRERLAARYGDSPLDEADIVVALGGDGFMLQTLHATEGLDLPVYGMNRGTVGFLMNAFSEDDLPERLAAAEEAIINLSP</sequence>
<evidence type="ECO:0000313" key="1">
    <source>
        <dbReference type="EMBL" id="GAD54352.1"/>
    </source>
</evidence>
<dbReference type="Pfam" id="PF01513">
    <property type="entry name" value="NAD_kinase"/>
    <property type="match status" value="1"/>
</dbReference>
<dbReference type="Proteomes" id="UP000016566">
    <property type="component" value="Unassembled WGS sequence"/>
</dbReference>
<evidence type="ECO:0000313" key="2">
    <source>
        <dbReference type="Proteomes" id="UP000016566"/>
    </source>
</evidence>
<comment type="caution">
    <text evidence="1">The sequence shown here is derived from an EMBL/GenBank/DDBJ whole genome shotgun (WGS) entry which is preliminary data.</text>
</comment>
<dbReference type="STRING" id="1337093.MBELCI_0404"/>
<dbReference type="GO" id="GO:0003951">
    <property type="term" value="F:NAD+ kinase activity"/>
    <property type="evidence" value="ECO:0007669"/>
    <property type="project" value="InterPro"/>
</dbReference>
<protein>
    <submittedName>
        <fullName evidence="1">NAD kinase</fullName>
    </submittedName>
</protein>
<dbReference type="InterPro" id="IPR017438">
    <property type="entry name" value="ATP-NAD_kinase_N"/>
</dbReference>
<dbReference type="InterPro" id="IPR016064">
    <property type="entry name" value="NAD/diacylglycerol_kinase_sf"/>
</dbReference>
<reference evidence="1" key="1">
    <citation type="journal article" date="2013" name="Genome Announc.">
        <title>Draft Genome Sequence of Loktanella cinnabarina LL-001T, Isolated from Deep-Sea Floor Sediment.</title>
        <authorList>
            <person name="Nishi S."/>
            <person name="Tsubouchi T."/>
            <person name="Takaki Y."/>
            <person name="Koyanagi R."/>
            <person name="Satoh N."/>
            <person name="Maruyama T."/>
            <person name="Hatada Y."/>
        </authorList>
    </citation>
    <scope>NUCLEOTIDE SEQUENCE [LARGE SCALE GENOMIC DNA]</scope>
    <source>
        <strain evidence="1">LL-001</strain>
    </source>
</reference>
<keyword evidence="1" id="KW-0808">Transferase</keyword>
<proteinExistence type="predicted"/>
<dbReference type="GO" id="GO:0051287">
    <property type="term" value="F:NAD binding"/>
    <property type="evidence" value="ECO:0007669"/>
    <property type="project" value="UniProtKB-ARBA"/>
</dbReference>
<gene>
    <name evidence="1" type="ORF">MBELCI_0404</name>
</gene>
<dbReference type="Gene3D" id="3.40.50.10330">
    <property type="entry name" value="Probable inorganic polyphosphate/atp-NAD kinase, domain 1"/>
    <property type="match status" value="1"/>
</dbReference>
<keyword evidence="1" id="KW-0418">Kinase</keyword>
<dbReference type="GO" id="GO:0006741">
    <property type="term" value="P:NADP+ biosynthetic process"/>
    <property type="evidence" value="ECO:0007669"/>
    <property type="project" value="InterPro"/>
</dbReference>
<dbReference type="EMBL" id="BATB01000003">
    <property type="protein sequence ID" value="GAD54352.1"/>
    <property type="molecule type" value="Genomic_DNA"/>
</dbReference>
<dbReference type="GO" id="GO:0005524">
    <property type="term" value="F:ATP binding"/>
    <property type="evidence" value="ECO:0007669"/>
    <property type="project" value="UniProtKB-ARBA"/>
</dbReference>
<name>U2YZX4_9RHOB</name>